<keyword evidence="2" id="KW-0175">Coiled coil</keyword>
<evidence type="ECO:0000313" key="5">
    <source>
        <dbReference type="Proteomes" id="UP000540423"/>
    </source>
</evidence>
<evidence type="ECO:0000313" key="4">
    <source>
        <dbReference type="EMBL" id="MBB6439103.1"/>
    </source>
</evidence>
<dbReference type="RefSeq" id="WP_185035591.1">
    <property type="nucleotide sequence ID" value="NZ_BNBN01000017.1"/>
</dbReference>
<dbReference type="GO" id="GO:0016746">
    <property type="term" value="F:acyltransferase activity"/>
    <property type="evidence" value="ECO:0007669"/>
    <property type="project" value="InterPro"/>
</dbReference>
<evidence type="ECO:0000259" key="3">
    <source>
        <dbReference type="Pfam" id="PF23359"/>
    </source>
</evidence>
<evidence type="ECO:0000256" key="2">
    <source>
        <dbReference type="SAM" id="Coils"/>
    </source>
</evidence>
<dbReference type="InterPro" id="IPR036625">
    <property type="entry name" value="E3-bd_dom_sf"/>
</dbReference>
<reference evidence="4 5" key="1">
    <citation type="submission" date="2020-08" db="EMBL/GenBank/DDBJ databases">
        <title>Genomic Encyclopedia of Type Strains, Phase IV (KMG-IV): sequencing the most valuable type-strain genomes for metagenomic binning, comparative biology and taxonomic classification.</title>
        <authorList>
            <person name="Goeker M."/>
        </authorList>
    </citation>
    <scope>NUCLEOTIDE SEQUENCE [LARGE SCALE GENOMIC DNA]</scope>
    <source>
        <strain evidence="4 5">DSM 40141</strain>
    </source>
</reference>
<dbReference type="Proteomes" id="UP000540423">
    <property type="component" value="Unassembled WGS sequence"/>
</dbReference>
<keyword evidence="1" id="KW-0238">DNA-binding</keyword>
<dbReference type="Gene3D" id="4.10.320.10">
    <property type="entry name" value="E3-binding domain"/>
    <property type="match status" value="1"/>
</dbReference>
<dbReference type="Pfam" id="PF23359">
    <property type="entry name" value="Lsr2_DNA-bd"/>
    <property type="match status" value="1"/>
</dbReference>
<sequence length="279" mass="29537">MFTDWTEALEAESLPLEPTPAQELAAAARVTARSSRDKNDLGLLLDVLALPTDPDTLTALLPLLPETGDAPTMTHTPAAPALSAHEAMAISMHHNGDSQQTIREATGLSETELSDLIADQALGLPRTAATAPTIDVPVISLPLSNEVQQLLDWATAHPAASVRSRAARITADLSELSERRGSEAAQREAEEKVAKAKAELERAQEELRTVKAGTRTTAAATAPTPIRTGLGSGRTREELAAIRTWARANGHQVADAGMVPKRVLEAYDAAHQAPVRKAG</sequence>
<comment type="caution">
    <text evidence="4">The sequence shown here is derived from an EMBL/GenBank/DDBJ whole genome shotgun (WGS) entry which is preliminary data.</text>
</comment>
<dbReference type="EMBL" id="JACHEM010000017">
    <property type="protein sequence ID" value="MBB6439103.1"/>
    <property type="molecule type" value="Genomic_DNA"/>
</dbReference>
<feature type="domain" description="Lsr2 DNA-binding" evidence="3">
    <location>
        <begin position="235"/>
        <end position="270"/>
    </location>
</feature>
<gene>
    <name evidence="4" type="ORF">HNQ79_005615</name>
</gene>
<evidence type="ECO:0000256" key="1">
    <source>
        <dbReference type="ARBA" id="ARBA00023125"/>
    </source>
</evidence>
<protein>
    <recommendedName>
        <fullName evidence="3">Lsr2 DNA-binding domain-containing protein</fullName>
    </recommendedName>
</protein>
<dbReference type="InterPro" id="IPR055370">
    <property type="entry name" value="Lsr2_DNA-bd"/>
</dbReference>
<dbReference type="GO" id="GO:0003677">
    <property type="term" value="F:DNA binding"/>
    <property type="evidence" value="ECO:0007669"/>
    <property type="project" value="UniProtKB-KW"/>
</dbReference>
<name>A0A7X0HMY5_9ACTN</name>
<dbReference type="AlphaFoldDB" id="A0A7X0HMY5"/>
<keyword evidence="5" id="KW-1185">Reference proteome</keyword>
<feature type="coiled-coil region" evidence="2">
    <location>
        <begin position="179"/>
        <end position="213"/>
    </location>
</feature>
<accession>A0A7X0HMY5</accession>
<organism evidence="4 5">
    <name type="scientific">Streptomyces candidus</name>
    <dbReference type="NCBI Taxonomy" id="67283"/>
    <lineage>
        <taxon>Bacteria</taxon>
        <taxon>Bacillati</taxon>
        <taxon>Actinomycetota</taxon>
        <taxon>Actinomycetes</taxon>
        <taxon>Kitasatosporales</taxon>
        <taxon>Streptomycetaceae</taxon>
        <taxon>Streptomyces</taxon>
    </lineage>
</organism>
<proteinExistence type="predicted"/>